<evidence type="ECO:0000313" key="11">
    <source>
        <dbReference type="EMBL" id="KAE9594889.1"/>
    </source>
</evidence>
<comment type="caution">
    <text evidence="11">The sequence shown here is derived from an EMBL/GenBank/DDBJ whole genome shotgun (WGS) entry which is preliminary data.</text>
</comment>
<keyword evidence="1" id="KW-0645">Protease</keyword>
<dbReference type="Gene3D" id="1.10.340.70">
    <property type="match status" value="1"/>
</dbReference>
<protein>
    <submittedName>
        <fullName evidence="11">Putative nucleotidyltransferase, Ribonuclease H</fullName>
    </submittedName>
</protein>
<keyword evidence="2 11" id="KW-0808">Transferase</keyword>
<dbReference type="FunFam" id="3.10.10.10:FF:000007">
    <property type="entry name" value="Retrovirus-related Pol polyprotein from transposon 17.6-like Protein"/>
    <property type="match status" value="1"/>
</dbReference>
<keyword evidence="5" id="KW-0255">Endonuclease</keyword>
<dbReference type="Pfam" id="PF17921">
    <property type="entry name" value="Integrase_H2C2"/>
    <property type="match status" value="1"/>
</dbReference>
<reference evidence="12" key="1">
    <citation type="journal article" date="2020" name="Nat. Commun.">
        <title>Genome sequence of the cluster root forming white lupin.</title>
        <authorList>
            <person name="Hufnagel B."/>
            <person name="Marques A."/>
            <person name="Soriano A."/>
            <person name="Marques L."/>
            <person name="Divol F."/>
            <person name="Doumas P."/>
            <person name="Sallet E."/>
            <person name="Mancinotti D."/>
            <person name="Carrere S."/>
            <person name="Marande W."/>
            <person name="Arribat S."/>
            <person name="Keller J."/>
            <person name="Huneau C."/>
            <person name="Blein T."/>
            <person name="Aime D."/>
            <person name="Laguerre M."/>
            <person name="Taylor J."/>
            <person name="Schubert V."/>
            <person name="Nelson M."/>
            <person name="Geu-Flores F."/>
            <person name="Crespi M."/>
            <person name="Gallardo-Guerrero K."/>
            <person name="Delaux P.-M."/>
            <person name="Salse J."/>
            <person name="Berges H."/>
            <person name="Guyot R."/>
            <person name="Gouzy J."/>
            <person name="Peret B."/>
        </authorList>
    </citation>
    <scope>NUCLEOTIDE SEQUENCE [LARGE SCALE GENOMIC DNA]</scope>
    <source>
        <strain evidence="12">cv. Amiga</strain>
    </source>
</reference>
<dbReference type="InterPro" id="IPR041577">
    <property type="entry name" value="RT_RNaseH_2"/>
</dbReference>
<keyword evidence="12" id="KW-1185">Reference proteome</keyword>
<dbReference type="PANTHER" id="PTHR37984">
    <property type="entry name" value="PROTEIN CBG26694"/>
    <property type="match status" value="1"/>
</dbReference>
<dbReference type="Gene3D" id="3.30.70.270">
    <property type="match status" value="2"/>
</dbReference>
<evidence type="ECO:0000259" key="10">
    <source>
        <dbReference type="PROSITE" id="PS50994"/>
    </source>
</evidence>
<dbReference type="CDD" id="cd00303">
    <property type="entry name" value="retropepsin_like"/>
    <property type="match status" value="1"/>
</dbReference>
<gene>
    <name evidence="11" type="ORF">Lalb_Chr18g0058611</name>
</gene>
<dbReference type="FunFam" id="3.30.70.270:FF:000020">
    <property type="entry name" value="Transposon Tf2-6 polyprotein-like Protein"/>
    <property type="match status" value="1"/>
</dbReference>
<dbReference type="OrthoDB" id="2013610at2759"/>
<evidence type="ECO:0000256" key="6">
    <source>
        <dbReference type="ARBA" id="ARBA00022801"/>
    </source>
</evidence>
<keyword evidence="3" id="KW-0548">Nucleotidyltransferase</keyword>
<dbReference type="PROSITE" id="PS50994">
    <property type="entry name" value="INTEGRASE"/>
    <property type="match status" value="1"/>
</dbReference>
<keyword evidence="6" id="KW-0378">Hydrolase</keyword>
<dbReference type="CDD" id="cd09274">
    <property type="entry name" value="RNase_HI_RT_Ty3"/>
    <property type="match status" value="1"/>
</dbReference>
<dbReference type="GO" id="GO:0004519">
    <property type="term" value="F:endonuclease activity"/>
    <property type="evidence" value="ECO:0007669"/>
    <property type="project" value="UniProtKB-KW"/>
</dbReference>
<name>A0A6A4P5G5_LUPAL</name>
<dbReference type="EMBL" id="WOCE01000018">
    <property type="protein sequence ID" value="KAE9594889.1"/>
    <property type="molecule type" value="Genomic_DNA"/>
</dbReference>
<dbReference type="InterPro" id="IPR050951">
    <property type="entry name" value="Retrovirus_Pol_polyprotein"/>
</dbReference>
<organism evidence="11 12">
    <name type="scientific">Lupinus albus</name>
    <name type="common">White lupine</name>
    <name type="synonym">Lupinus termis</name>
    <dbReference type="NCBI Taxonomy" id="3870"/>
    <lineage>
        <taxon>Eukaryota</taxon>
        <taxon>Viridiplantae</taxon>
        <taxon>Streptophyta</taxon>
        <taxon>Embryophyta</taxon>
        <taxon>Tracheophyta</taxon>
        <taxon>Spermatophyta</taxon>
        <taxon>Magnoliopsida</taxon>
        <taxon>eudicotyledons</taxon>
        <taxon>Gunneridae</taxon>
        <taxon>Pentapetalae</taxon>
        <taxon>rosids</taxon>
        <taxon>fabids</taxon>
        <taxon>Fabales</taxon>
        <taxon>Fabaceae</taxon>
        <taxon>Papilionoideae</taxon>
        <taxon>50 kb inversion clade</taxon>
        <taxon>genistoids sensu lato</taxon>
        <taxon>core genistoids</taxon>
        <taxon>Genisteae</taxon>
        <taxon>Lupinus</taxon>
    </lineage>
</organism>
<evidence type="ECO:0000256" key="3">
    <source>
        <dbReference type="ARBA" id="ARBA00022695"/>
    </source>
</evidence>
<keyword evidence="7" id="KW-0695">RNA-directed DNA polymerase</keyword>
<dbReference type="Pfam" id="PF00078">
    <property type="entry name" value="RVT_1"/>
    <property type="match status" value="1"/>
</dbReference>
<dbReference type="GO" id="GO:0003676">
    <property type="term" value="F:nucleic acid binding"/>
    <property type="evidence" value="ECO:0007669"/>
    <property type="project" value="InterPro"/>
</dbReference>
<evidence type="ECO:0000259" key="9">
    <source>
        <dbReference type="PROSITE" id="PS50878"/>
    </source>
</evidence>
<dbReference type="GO" id="GO:0015074">
    <property type="term" value="P:DNA integration"/>
    <property type="evidence" value="ECO:0007669"/>
    <property type="project" value="InterPro"/>
</dbReference>
<dbReference type="PROSITE" id="PS50878">
    <property type="entry name" value="RT_POL"/>
    <property type="match status" value="1"/>
</dbReference>
<dbReference type="AlphaFoldDB" id="A0A6A4P5G5"/>
<evidence type="ECO:0000256" key="8">
    <source>
        <dbReference type="ARBA" id="ARBA00023268"/>
    </source>
</evidence>
<dbReference type="InterPro" id="IPR043502">
    <property type="entry name" value="DNA/RNA_pol_sf"/>
</dbReference>
<evidence type="ECO:0000256" key="2">
    <source>
        <dbReference type="ARBA" id="ARBA00022679"/>
    </source>
</evidence>
<dbReference type="GO" id="GO:0008233">
    <property type="term" value="F:peptidase activity"/>
    <property type="evidence" value="ECO:0007669"/>
    <property type="project" value="UniProtKB-KW"/>
</dbReference>
<dbReference type="SUPFAM" id="SSF56672">
    <property type="entry name" value="DNA/RNA polymerases"/>
    <property type="match status" value="1"/>
</dbReference>
<evidence type="ECO:0000256" key="1">
    <source>
        <dbReference type="ARBA" id="ARBA00022670"/>
    </source>
</evidence>
<dbReference type="InterPro" id="IPR012337">
    <property type="entry name" value="RNaseH-like_sf"/>
</dbReference>
<dbReference type="Pfam" id="PF17919">
    <property type="entry name" value="RT_RNaseH_2"/>
    <property type="match status" value="1"/>
</dbReference>
<evidence type="ECO:0000256" key="7">
    <source>
        <dbReference type="ARBA" id="ARBA00022918"/>
    </source>
</evidence>
<feature type="domain" description="Integrase catalytic" evidence="10">
    <location>
        <begin position="745"/>
        <end position="909"/>
    </location>
</feature>
<accession>A0A6A4P5G5</accession>
<evidence type="ECO:0000313" key="12">
    <source>
        <dbReference type="Proteomes" id="UP000447434"/>
    </source>
</evidence>
<dbReference type="InterPro" id="IPR021109">
    <property type="entry name" value="Peptidase_aspartic_dom_sf"/>
</dbReference>
<dbReference type="Gene3D" id="3.10.10.10">
    <property type="entry name" value="HIV Type 1 Reverse Transcriptase, subunit A, domain 1"/>
    <property type="match status" value="1"/>
</dbReference>
<evidence type="ECO:0000256" key="5">
    <source>
        <dbReference type="ARBA" id="ARBA00022759"/>
    </source>
</evidence>
<dbReference type="CDD" id="cd01647">
    <property type="entry name" value="RT_LTR"/>
    <property type="match status" value="1"/>
</dbReference>
<dbReference type="InterPro" id="IPR041588">
    <property type="entry name" value="Integrase_H2C2"/>
</dbReference>
<dbReference type="GO" id="GO:0003964">
    <property type="term" value="F:RNA-directed DNA polymerase activity"/>
    <property type="evidence" value="ECO:0007669"/>
    <property type="project" value="UniProtKB-KW"/>
</dbReference>
<dbReference type="Gene3D" id="2.40.70.10">
    <property type="entry name" value="Acid Proteases"/>
    <property type="match status" value="1"/>
</dbReference>
<sequence length="912" mass="104171">MKGFTSSKSWKMEGTLGCRPVIVMIDCGASHNFISKKLVDSLQLQVEKTKTYVVEVGDGHHIKCQGKCSNLKLLVQQLEVSQDFYLFALKGVDVVLGLEWLSSLGEVKADFGRMRLTLKKEGTIMTIEGNPALTRAELPLGAFMQVLMEEGEGMLLHCNDAVQAETDIPRELDRILLQYQEVFQEMTELPPKRSQDHAIHLKEGAGIPNLRPYRCPYYQKAEVERLVGEMLEAGVIQYSISPYSSPIILVKKKDGGWRFCVDYRALNKVTIPNKFPIPLIEELLDELGTARIFSKLDLKSGYHQIRMRPEDVEKTAFRTHEGHYEFLVMPFGLTNAPSTFQSLMNEILRPYLRKFTLVFFDDILIYSPDLTSHSQHLGTILAILMENSLKANLKKCSFGQVKIEYLGHVISEGSVAVDETKIEDVKTWPQPSNVKGLRGFLGLTGYYRKFVKDYGRIARPLTNLLKKDAFAWSEEAQDAFEQLKAEMMKLPMLAVPDFTKKFVVETDASSKGLGAVLMQEGRPLAFWSKGLSLKAQQKSVYERELMALVQAIQKWRHYLLGRHFIIRTDQRSLKFLTDQKLFSEEQFKWAVKLVGLDFEIQYKPGQENSAADALSRKLMYTAISIVNNEETENWIQEVQGDPKWRQVMQDLIVSSAVHPGFELKKGILYYKDRLVLSTSSNKIPMILSECHETPMGGHSSYFKTYKKISSFLFWEGMRSDIKTYIEQCDVCQRNKYSTLAPAGLLQPLPIPQQVWMDISMDFIGGLPRTKGKDTIFVVVDRLSKFVHFFALGHPFSAKDVALVFIKGVVRLHGFPTSIVSDRDSLFLSNFWKELFKLAGTQLKLSTSYHPQTDGQTEVTNRCLETYLRCYAGPKPKQWVQWLHWAEFWFNTNYHSAAGMTPFEPYMVGILLY</sequence>
<dbReference type="InterPro" id="IPR001584">
    <property type="entry name" value="Integrase_cat-core"/>
</dbReference>
<dbReference type="Gene3D" id="3.30.420.10">
    <property type="entry name" value="Ribonuclease H-like superfamily/Ribonuclease H"/>
    <property type="match status" value="1"/>
</dbReference>
<dbReference type="PANTHER" id="PTHR37984:SF5">
    <property type="entry name" value="PROTEIN NYNRIN-LIKE"/>
    <property type="match status" value="1"/>
</dbReference>
<dbReference type="GO" id="GO:0006508">
    <property type="term" value="P:proteolysis"/>
    <property type="evidence" value="ECO:0007669"/>
    <property type="project" value="UniProtKB-KW"/>
</dbReference>
<dbReference type="InterPro" id="IPR000477">
    <property type="entry name" value="RT_dom"/>
</dbReference>
<dbReference type="FunFam" id="1.10.340.70:FF:000001">
    <property type="entry name" value="Retrovirus-related Pol polyprotein from transposon gypsy-like Protein"/>
    <property type="match status" value="1"/>
</dbReference>
<dbReference type="Pfam" id="PF08284">
    <property type="entry name" value="RVP_2"/>
    <property type="match status" value="1"/>
</dbReference>
<feature type="domain" description="Reverse transcriptase" evidence="9">
    <location>
        <begin position="231"/>
        <end position="410"/>
    </location>
</feature>
<dbReference type="Proteomes" id="UP000447434">
    <property type="component" value="Chromosome 18"/>
</dbReference>
<keyword evidence="4" id="KW-0540">Nuclease</keyword>
<dbReference type="InterPro" id="IPR036397">
    <property type="entry name" value="RNaseH_sf"/>
</dbReference>
<dbReference type="InterPro" id="IPR043128">
    <property type="entry name" value="Rev_trsase/Diguanyl_cyclase"/>
</dbReference>
<evidence type="ECO:0000256" key="4">
    <source>
        <dbReference type="ARBA" id="ARBA00022722"/>
    </source>
</evidence>
<dbReference type="SUPFAM" id="SSF53098">
    <property type="entry name" value="Ribonuclease H-like"/>
    <property type="match status" value="1"/>
</dbReference>
<keyword evidence="8" id="KW-0511">Multifunctional enzyme</keyword>
<proteinExistence type="predicted"/>